<reference evidence="1" key="1">
    <citation type="submission" date="2020-05" db="EMBL/GenBank/DDBJ databases">
        <title>Large-scale comparative analyses of tick genomes elucidate their genetic diversity and vector capacities.</title>
        <authorList>
            <person name="Jia N."/>
            <person name="Wang J."/>
            <person name="Shi W."/>
            <person name="Du L."/>
            <person name="Sun Y."/>
            <person name="Zhan W."/>
            <person name="Jiang J."/>
            <person name="Wang Q."/>
            <person name="Zhang B."/>
            <person name="Ji P."/>
            <person name="Sakyi L.B."/>
            <person name="Cui X."/>
            <person name="Yuan T."/>
            <person name="Jiang B."/>
            <person name="Yang W."/>
            <person name="Lam T.T.-Y."/>
            <person name="Chang Q."/>
            <person name="Ding S."/>
            <person name="Wang X."/>
            <person name="Zhu J."/>
            <person name="Ruan X."/>
            <person name="Zhao L."/>
            <person name="Wei J."/>
            <person name="Que T."/>
            <person name="Du C."/>
            <person name="Cheng J."/>
            <person name="Dai P."/>
            <person name="Han X."/>
            <person name="Huang E."/>
            <person name="Gao Y."/>
            <person name="Liu J."/>
            <person name="Shao H."/>
            <person name="Ye R."/>
            <person name="Li L."/>
            <person name="Wei W."/>
            <person name="Wang X."/>
            <person name="Wang C."/>
            <person name="Yang T."/>
            <person name="Huo Q."/>
            <person name="Li W."/>
            <person name="Guo W."/>
            <person name="Chen H."/>
            <person name="Zhou L."/>
            <person name="Ni X."/>
            <person name="Tian J."/>
            <person name="Zhou Y."/>
            <person name="Sheng Y."/>
            <person name="Liu T."/>
            <person name="Pan Y."/>
            <person name="Xia L."/>
            <person name="Li J."/>
            <person name="Zhao F."/>
            <person name="Cao W."/>
        </authorList>
    </citation>
    <scope>NUCLEOTIDE SEQUENCE</scope>
    <source>
        <strain evidence="1">Hyas-2018</strain>
    </source>
</reference>
<organism evidence="1 2">
    <name type="scientific">Hyalomma asiaticum</name>
    <name type="common">Tick</name>
    <dbReference type="NCBI Taxonomy" id="266040"/>
    <lineage>
        <taxon>Eukaryota</taxon>
        <taxon>Metazoa</taxon>
        <taxon>Ecdysozoa</taxon>
        <taxon>Arthropoda</taxon>
        <taxon>Chelicerata</taxon>
        <taxon>Arachnida</taxon>
        <taxon>Acari</taxon>
        <taxon>Parasitiformes</taxon>
        <taxon>Ixodida</taxon>
        <taxon>Ixodoidea</taxon>
        <taxon>Ixodidae</taxon>
        <taxon>Hyalomminae</taxon>
        <taxon>Hyalomma</taxon>
    </lineage>
</organism>
<proteinExistence type="predicted"/>
<accession>A0ACB7SX19</accession>
<sequence>MATIKKMKELTRLFREREISSTKRMFSSTSTGEGPSSRTSTSSEDDQSVETAMEASPTNEEYSTAVQEPSSRTSTSSEDDQSVETAMEASPTNEEYSTAVQE</sequence>
<keyword evidence="2" id="KW-1185">Reference proteome</keyword>
<protein>
    <submittedName>
        <fullName evidence="1">Uncharacterized protein</fullName>
    </submittedName>
</protein>
<gene>
    <name evidence="1" type="ORF">HPB50_016493</name>
</gene>
<dbReference type="Proteomes" id="UP000821845">
    <property type="component" value="Chromosome 2"/>
</dbReference>
<name>A0ACB7SX19_HYAAI</name>
<evidence type="ECO:0000313" key="2">
    <source>
        <dbReference type="Proteomes" id="UP000821845"/>
    </source>
</evidence>
<evidence type="ECO:0000313" key="1">
    <source>
        <dbReference type="EMBL" id="KAH6939185.1"/>
    </source>
</evidence>
<dbReference type="EMBL" id="CM023482">
    <property type="protein sequence ID" value="KAH6939185.1"/>
    <property type="molecule type" value="Genomic_DNA"/>
</dbReference>
<comment type="caution">
    <text evidence="1">The sequence shown here is derived from an EMBL/GenBank/DDBJ whole genome shotgun (WGS) entry which is preliminary data.</text>
</comment>